<feature type="region of interest" description="Disordered" evidence="2">
    <location>
        <begin position="56"/>
        <end position="76"/>
    </location>
</feature>
<dbReference type="EMBL" id="CP099464">
    <property type="protein sequence ID" value="UUO14209.1"/>
    <property type="molecule type" value="Genomic_DNA"/>
</dbReference>
<organism evidence="3 4">
    <name type="scientific">Dolichospermum heterosporum TAC447</name>
    <dbReference type="NCBI Taxonomy" id="747523"/>
    <lineage>
        <taxon>Bacteria</taxon>
        <taxon>Bacillati</taxon>
        <taxon>Cyanobacteriota</taxon>
        <taxon>Cyanophyceae</taxon>
        <taxon>Nostocales</taxon>
        <taxon>Aphanizomenonaceae</taxon>
        <taxon>Dolichospermum</taxon>
        <taxon>Dolichospermum heterosporum</taxon>
    </lineage>
</organism>
<accession>A0ABY5LT60</accession>
<feature type="coiled-coil region" evidence="1">
    <location>
        <begin position="2"/>
        <end position="50"/>
    </location>
</feature>
<evidence type="ECO:0000256" key="2">
    <source>
        <dbReference type="SAM" id="MobiDB-lite"/>
    </source>
</evidence>
<evidence type="ECO:0000256" key="1">
    <source>
        <dbReference type="SAM" id="Coils"/>
    </source>
</evidence>
<gene>
    <name evidence="3" type="ORF">NG743_19495</name>
</gene>
<sequence length="76" mass="8624">MREQLEKRLQALTTEYETGQKALANLESQKANLRETLLRISGAIQVLEEELTVDNSQNNHQVEQLSPTTIEVISET</sequence>
<keyword evidence="4" id="KW-1185">Reference proteome</keyword>
<proteinExistence type="predicted"/>
<name>A0ABY5LT60_9CYAN</name>
<dbReference type="Proteomes" id="UP001057561">
    <property type="component" value="Chromosome"/>
</dbReference>
<keyword evidence="1" id="KW-0175">Coiled coil</keyword>
<evidence type="ECO:0000313" key="3">
    <source>
        <dbReference type="EMBL" id="UUO14209.1"/>
    </source>
</evidence>
<dbReference type="RefSeq" id="WP_027402344.1">
    <property type="nucleotide sequence ID" value="NZ_CP099464.1"/>
</dbReference>
<reference evidence="3" key="1">
    <citation type="submission" date="2022-06" db="EMBL/GenBank/DDBJ databases">
        <title>Nostosin G and Spiroidesin B from the Cyanobacterium Dolichospermum sp. NIES-1697.</title>
        <authorList>
            <person name="Phan C.-S."/>
            <person name="Mehjabin J.J."/>
            <person name="Anas A.R.J."/>
            <person name="Hayasaka M."/>
            <person name="Onoki R."/>
            <person name="Wang J."/>
            <person name="Umezawa T."/>
            <person name="Washio K."/>
            <person name="Morikawa M."/>
            <person name="Okino T."/>
        </authorList>
    </citation>
    <scope>NUCLEOTIDE SEQUENCE</scope>
    <source>
        <strain evidence="3">NIES-1697</strain>
    </source>
</reference>
<evidence type="ECO:0000313" key="4">
    <source>
        <dbReference type="Proteomes" id="UP001057561"/>
    </source>
</evidence>
<protein>
    <submittedName>
        <fullName evidence="3">Uncharacterized protein</fullName>
    </submittedName>
</protein>